<protein>
    <submittedName>
        <fullName evidence="1">Phage related protein</fullName>
    </submittedName>
</protein>
<sequence>MMNESWEITGLDDLERQLAALGGEDGLTALRRASRAAMKPVKEQMIANAPFDDDSQGEHMRDKISMTTKKTDKRKAGKNNALAVRVGPTKKHAQKAIAAEYGNEHQEAIPFMRPALFDQRHQVVDGMRTKLAVEIERIVRKNAR</sequence>
<keyword evidence="2" id="KW-1185">Reference proteome</keyword>
<name>A0A7R6P8V9_9GAMM</name>
<evidence type="ECO:0000313" key="1">
    <source>
        <dbReference type="EMBL" id="BBB29374.1"/>
    </source>
</evidence>
<evidence type="ECO:0000313" key="2">
    <source>
        <dbReference type="Proteomes" id="UP000595332"/>
    </source>
</evidence>
<dbReference type="EMBL" id="AP014546">
    <property type="protein sequence ID" value="BBB29374.1"/>
    <property type="molecule type" value="Genomic_DNA"/>
</dbReference>
<dbReference type="InterPro" id="IPR010064">
    <property type="entry name" value="HK97-gp10_tail"/>
</dbReference>
<dbReference type="NCBIfam" id="TIGR01725">
    <property type="entry name" value="phge_HK97_gp10"/>
    <property type="match status" value="1"/>
</dbReference>
<organism evidence="1 2">
    <name type="scientific">Neptunomonas japonica JAMM 1380</name>
    <dbReference type="NCBI Taxonomy" id="1441457"/>
    <lineage>
        <taxon>Bacteria</taxon>
        <taxon>Pseudomonadati</taxon>
        <taxon>Pseudomonadota</taxon>
        <taxon>Gammaproteobacteria</taxon>
        <taxon>Oceanospirillales</taxon>
        <taxon>Oceanospirillaceae</taxon>
        <taxon>Neptunomonas</taxon>
    </lineage>
</organism>
<dbReference type="AlphaFoldDB" id="A0A7R6P8V9"/>
<dbReference type="Pfam" id="PF04883">
    <property type="entry name" value="HK97-gp10_like"/>
    <property type="match status" value="1"/>
</dbReference>
<reference evidence="1 2" key="1">
    <citation type="journal article" date="2008" name="Int. J. Syst. Evol. Microbiol.">
        <title>Neptunomonas japonica sp. nov., an Osedax japonicus symbiont-like bacterium isolated from sediment adjacent to sperm whale carcasses off Kagoshima, Japan.</title>
        <authorList>
            <person name="Miyazaki M."/>
            <person name="Nogi Y."/>
            <person name="Fujiwara Y."/>
            <person name="Kawato M."/>
            <person name="Kubokawa K."/>
            <person name="Horikoshi K."/>
        </authorList>
    </citation>
    <scope>NUCLEOTIDE SEQUENCE [LARGE SCALE GENOMIC DNA]</scope>
    <source>
        <strain evidence="1 2">JAMM 1380</strain>
    </source>
</reference>
<dbReference type="RefSeq" id="WP_201349991.1">
    <property type="nucleotide sequence ID" value="NZ_AP014546.1"/>
</dbReference>
<dbReference type="KEGG" id="njp:NEJAP_1422"/>
<proteinExistence type="predicted"/>
<accession>A0A7R6P8V9</accession>
<dbReference type="Proteomes" id="UP000595332">
    <property type="component" value="Chromosome"/>
</dbReference>
<gene>
    <name evidence="1" type="ORF">NEJAP_1422</name>
</gene>